<reference evidence="6 7" key="1">
    <citation type="submission" date="2016-10" db="EMBL/GenBank/DDBJ databases">
        <authorList>
            <person name="de Groot N.N."/>
        </authorList>
    </citation>
    <scope>NUCLEOTIDE SEQUENCE [LARGE SCALE GENOMIC DNA]</scope>
    <source>
        <strain evidence="6 7">CGMCC 4.6533</strain>
    </source>
</reference>
<evidence type="ECO:0000256" key="3">
    <source>
        <dbReference type="ARBA" id="ARBA00023002"/>
    </source>
</evidence>
<proteinExistence type="predicted"/>
<accession>A0A1G8RKJ3</accession>
<name>A0A1G8RKJ3_9ACTN</name>
<evidence type="ECO:0000256" key="2">
    <source>
        <dbReference type="ARBA" id="ARBA00022643"/>
    </source>
</evidence>
<dbReference type="InterPro" id="IPR019923">
    <property type="entry name" value="Lucif-like_OxRdtase_MSMEG_2516"/>
</dbReference>
<organism evidence="6 7">
    <name type="scientific">Nonomuraea jiangxiensis</name>
    <dbReference type="NCBI Taxonomy" id="633440"/>
    <lineage>
        <taxon>Bacteria</taxon>
        <taxon>Bacillati</taxon>
        <taxon>Actinomycetota</taxon>
        <taxon>Actinomycetes</taxon>
        <taxon>Streptosporangiales</taxon>
        <taxon>Streptosporangiaceae</taxon>
        <taxon>Nonomuraea</taxon>
    </lineage>
</organism>
<dbReference type="GO" id="GO:0046306">
    <property type="term" value="P:alkanesulfonate catabolic process"/>
    <property type="evidence" value="ECO:0007669"/>
    <property type="project" value="TreeGrafter"/>
</dbReference>
<evidence type="ECO:0000259" key="5">
    <source>
        <dbReference type="Pfam" id="PF00296"/>
    </source>
</evidence>
<dbReference type="InterPro" id="IPR050172">
    <property type="entry name" value="SsuD_RutA_monooxygenase"/>
</dbReference>
<dbReference type="PANTHER" id="PTHR42847">
    <property type="entry name" value="ALKANESULFONATE MONOOXYGENASE"/>
    <property type="match status" value="1"/>
</dbReference>
<feature type="domain" description="Luciferase-like" evidence="5">
    <location>
        <begin position="14"/>
        <end position="189"/>
    </location>
</feature>
<dbReference type="RefSeq" id="WP_090933644.1">
    <property type="nucleotide sequence ID" value="NZ_FNDJ01000009.1"/>
</dbReference>
<dbReference type="GO" id="GO:0008726">
    <property type="term" value="F:alkanesulfonate monooxygenase activity"/>
    <property type="evidence" value="ECO:0007669"/>
    <property type="project" value="TreeGrafter"/>
</dbReference>
<keyword evidence="2" id="KW-0288">FMN</keyword>
<dbReference type="InterPro" id="IPR011251">
    <property type="entry name" value="Luciferase-like_dom"/>
</dbReference>
<dbReference type="PANTHER" id="PTHR42847:SF4">
    <property type="entry name" value="ALKANESULFONATE MONOOXYGENASE-RELATED"/>
    <property type="match status" value="1"/>
</dbReference>
<evidence type="ECO:0000256" key="4">
    <source>
        <dbReference type="ARBA" id="ARBA00023033"/>
    </source>
</evidence>
<dbReference type="AlphaFoldDB" id="A0A1G8RKJ3"/>
<dbReference type="SUPFAM" id="SSF51679">
    <property type="entry name" value="Bacterial luciferase-like"/>
    <property type="match status" value="1"/>
</dbReference>
<evidence type="ECO:0000313" key="6">
    <source>
        <dbReference type="EMBL" id="SDJ17439.1"/>
    </source>
</evidence>
<dbReference type="OrthoDB" id="4288123at2"/>
<dbReference type="EMBL" id="FNDJ01000009">
    <property type="protein sequence ID" value="SDJ17439.1"/>
    <property type="molecule type" value="Genomic_DNA"/>
</dbReference>
<protein>
    <submittedName>
        <fullName evidence="6">Probable F420-dependent oxidoreductase, MSMEG_2516 family</fullName>
    </submittedName>
</protein>
<keyword evidence="1" id="KW-0285">Flavoprotein</keyword>
<keyword evidence="4" id="KW-0503">Monooxygenase</keyword>
<dbReference type="Proteomes" id="UP000199202">
    <property type="component" value="Unassembled WGS sequence"/>
</dbReference>
<dbReference type="NCBIfam" id="TIGR03621">
    <property type="entry name" value="F420_MSMEG_2516"/>
    <property type="match status" value="1"/>
</dbReference>
<dbReference type="Pfam" id="PF00296">
    <property type="entry name" value="Bac_luciferase"/>
    <property type="match status" value="1"/>
</dbReference>
<sequence length="305" mass="33170">MRRLRFGAVVREAESGRAWAERARRLEGAGFEVLLVPDHLVGARFAPIAALTAAACATSRLRVGTLVFANDFRHPAVLAKEAATLDLLSGGRLELGIGTGWMAGDYAGAGLALEPPGTRIDRLREALTVLKGLWADGQFSFEGRHYRIRDLDQHPKPIRRPHPPLLLGAGGRRMLRLAAEEADIVNIATRVRPDGGGPDPRDGGRAAFLAKLDLLRTAAAGRYERLELGTSVLQVGEPAARESWSAAADGPALDGTPQALLGTRHDLAEQIRYWRDEHDISYFVLHHERDLPAFTPVVEELATRG</sequence>
<dbReference type="InterPro" id="IPR036661">
    <property type="entry name" value="Luciferase-like_sf"/>
</dbReference>
<evidence type="ECO:0000256" key="1">
    <source>
        <dbReference type="ARBA" id="ARBA00022630"/>
    </source>
</evidence>
<keyword evidence="3" id="KW-0560">Oxidoreductase</keyword>
<dbReference type="Gene3D" id="3.20.20.30">
    <property type="entry name" value="Luciferase-like domain"/>
    <property type="match status" value="1"/>
</dbReference>
<dbReference type="STRING" id="633440.SAMN05421869_109101"/>
<gene>
    <name evidence="6" type="ORF">SAMN05421869_109101</name>
</gene>
<evidence type="ECO:0000313" key="7">
    <source>
        <dbReference type="Proteomes" id="UP000199202"/>
    </source>
</evidence>
<keyword evidence="7" id="KW-1185">Reference proteome</keyword>